<dbReference type="Proteomes" id="UP000828941">
    <property type="component" value="Chromosome 1"/>
</dbReference>
<reference evidence="1 2" key="1">
    <citation type="journal article" date="2022" name="DNA Res.">
        <title>Chromosomal-level genome assembly of the orchid tree Bauhinia variegata (Leguminosae; Cercidoideae) supports the allotetraploid origin hypothesis of Bauhinia.</title>
        <authorList>
            <person name="Zhong Y."/>
            <person name="Chen Y."/>
            <person name="Zheng D."/>
            <person name="Pang J."/>
            <person name="Liu Y."/>
            <person name="Luo S."/>
            <person name="Meng S."/>
            <person name="Qian L."/>
            <person name="Wei D."/>
            <person name="Dai S."/>
            <person name="Zhou R."/>
        </authorList>
    </citation>
    <scope>NUCLEOTIDE SEQUENCE [LARGE SCALE GENOMIC DNA]</scope>
    <source>
        <strain evidence="1">BV-YZ2020</strain>
    </source>
</reference>
<protein>
    <submittedName>
        <fullName evidence="1">Uncharacterized protein</fullName>
    </submittedName>
</protein>
<sequence>MRHWFSLGGILENVGAKEKEDGMEEQDSEDVDKEVRMEQHKIMTIMQESDLDELQKKLDDQDSKEAEEERRRLSRAKRNKKANNVESEADIVANSSMAVVLEEFFPLRVEYYERRKFAGYASVLSQTMVKGLVVSMLAIVTRLLNKECMMRLKGEEKFQRIPCRDILIIMSDGPVINLLRSLVTHSANLSHSLSS</sequence>
<dbReference type="EMBL" id="CM039426">
    <property type="protein sequence ID" value="KAI4356692.1"/>
    <property type="molecule type" value="Genomic_DNA"/>
</dbReference>
<evidence type="ECO:0000313" key="2">
    <source>
        <dbReference type="Proteomes" id="UP000828941"/>
    </source>
</evidence>
<name>A0ACB9Q783_BAUVA</name>
<comment type="caution">
    <text evidence="1">The sequence shown here is derived from an EMBL/GenBank/DDBJ whole genome shotgun (WGS) entry which is preliminary data.</text>
</comment>
<gene>
    <name evidence="1" type="ORF">L6164_000694</name>
</gene>
<keyword evidence="2" id="KW-1185">Reference proteome</keyword>
<organism evidence="1 2">
    <name type="scientific">Bauhinia variegata</name>
    <name type="common">Purple orchid tree</name>
    <name type="synonym">Phanera variegata</name>
    <dbReference type="NCBI Taxonomy" id="167791"/>
    <lineage>
        <taxon>Eukaryota</taxon>
        <taxon>Viridiplantae</taxon>
        <taxon>Streptophyta</taxon>
        <taxon>Embryophyta</taxon>
        <taxon>Tracheophyta</taxon>
        <taxon>Spermatophyta</taxon>
        <taxon>Magnoliopsida</taxon>
        <taxon>eudicotyledons</taxon>
        <taxon>Gunneridae</taxon>
        <taxon>Pentapetalae</taxon>
        <taxon>rosids</taxon>
        <taxon>fabids</taxon>
        <taxon>Fabales</taxon>
        <taxon>Fabaceae</taxon>
        <taxon>Cercidoideae</taxon>
        <taxon>Cercideae</taxon>
        <taxon>Bauhiniinae</taxon>
        <taxon>Bauhinia</taxon>
    </lineage>
</organism>
<evidence type="ECO:0000313" key="1">
    <source>
        <dbReference type="EMBL" id="KAI4356692.1"/>
    </source>
</evidence>
<accession>A0ACB9Q783</accession>
<proteinExistence type="predicted"/>